<dbReference type="OrthoDB" id="9795402at2"/>
<proteinExistence type="predicted"/>
<dbReference type="InterPro" id="IPR002725">
    <property type="entry name" value="YgjP-like_metallopeptidase"/>
</dbReference>
<protein>
    <recommendedName>
        <fullName evidence="1">YgjP-like metallopeptidase domain-containing protein</fullName>
    </recommendedName>
</protein>
<dbReference type="Pfam" id="PF01863">
    <property type="entry name" value="YgjP-like"/>
    <property type="match status" value="1"/>
</dbReference>
<dbReference type="PANTHER" id="PTHR30399">
    <property type="entry name" value="UNCHARACTERIZED PROTEIN YGJP"/>
    <property type="match status" value="1"/>
</dbReference>
<reference evidence="2 3" key="1">
    <citation type="submission" date="2017-03" db="EMBL/GenBank/DDBJ databases">
        <authorList>
            <person name="Afonso C.L."/>
            <person name="Miller P.J."/>
            <person name="Scott M.A."/>
            <person name="Spackman E."/>
            <person name="Goraichik I."/>
            <person name="Dimitrov K.M."/>
            <person name="Suarez D.L."/>
            <person name="Swayne D.E."/>
        </authorList>
    </citation>
    <scope>NUCLEOTIDE SEQUENCE [LARGE SCALE GENOMIC DNA]</scope>
    <source>
        <strain evidence="2 3">CECT 7745</strain>
    </source>
</reference>
<accession>A0A1X7BWY4</accession>
<dbReference type="RefSeq" id="WP_085801645.1">
    <property type="nucleotide sequence ID" value="NZ_FWXB01000016.1"/>
</dbReference>
<evidence type="ECO:0000313" key="2">
    <source>
        <dbReference type="EMBL" id="SMC13709.1"/>
    </source>
</evidence>
<dbReference type="CDD" id="cd07344">
    <property type="entry name" value="M48_yhfN_like"/>
    <property type="match status" value="1"/>
</dbReference>
<dbReference type="PANTHER" id="PTHR30399:SF1">
    <property type="entry name" value="UTP PYROPHOSPHATASE"/>
    <property type="match status" value="1"/>
</dbReference>
<organism evidence="2 3">
    <name type="scientific">Roseovarius aestuarii</name>
    <dbReference type="NCBI Taxonomy" id="475083"/>
    <lineage>
        <taxon>Bacteria</taxon>
        <taxon>Pseudomonadati</taxon>
        <taxon>Pseudomonadota</taxon>
        <taxon>Alphaproteobacteria</taxon>
        <taxon>Rhodobacterales</taxon>
        <taxon>Roseobacteraceae</taxon>
        <taxon>Roseovarius</taxon>
    </lineage>
</organism>
<evidence type="ECO:0000259" key="1">
    <source>
        <dbReference type="Pfam" id="PF01863"/>
    </source>
</evidence>
<dbReference type="Proteomes" id="UP000193224">
    <property type="component" value="Unassembled WGS sequence"/>
</dbReference>
<evidence type="ECO:0000313" key="3">
    <source>
        <dbReference type="Proteomes" id="UP000193224"/>
    </source>
</evidence>
<feature type="domain" description="YgjP-like metallopeptidase" evidence="1">
    <location>
        <begin position="27"/>
        <end position="233"/>
    </location>
</feature>
<dbReference type="AlphaFoldDB" id="A0A1X7BWY4"/>
<dbReference type="EMBL" id="FWXB01000016">
    <property type="protein sequence ID" value="SMC13709.1"/>
    <property type="molecule type" value="Genomic_DNA"/>
</dbReference>
<sequence>MNRQSFSYGGNSYDYSVVHLPGKRSAIEIHVFPNGAIQVDAPADACGPEIKRAVLKRARWIERHVEESEKRLRHILPREYVSGESHYYLGRRYLLKVLPAEDGDQSVKLLRGRLQVTCRSKDAESVRALLDTWYRQRAASIFHDRLGAVCETVLWLKERPSIKLLSMKKQWGSCSTSGRVILNPSLVKAPKECIDYVIVHEICHLKEHNHSPRFYRELDQLMPNWRSVKGRLDGMAEAILAR</sequence>
<dbReference type="InterPro" id="IPR053136">
    <property type="entry name" value="UTP_pyrophosphatase-like"/>
</dbReference>
<dbReference type="Gene3D" id="3.30.2010.10">
    <property type="entry name" value="Metalloproteases ('zincins'), catalytic domain"/>
    <property type="match status" value="1"/>
</dbReference>
<name>A0A1X7BWY4_9RHOB</name>
<gene>
    <name evidence="2" type="ORF">ROA7745_03568</name>
</gene>
<keyword evidence="3" id="KW-1185">Reference proteome</keyword>